<dbReference type="Gene3D" id="3.90.1300.10">
    <property type="entry name" value="Amidase signature (AS) domain"/>
    <property type="match status" value="1"/>
</dbReference>
<dbReference type="SUPFAM" id="SSF75304">
    <property type="entry name" value="Amidase signature (AS) enzymes"/>
    <property type="match status" value="1"/>
</dbReference>
<comment type="caution">
    <text evidence="3">The sequence shown here is derived from an EMBL/GenBank/DDBJ whole genome shotgun (WGS) entry which is preliminary data.</text>
</comment>
<gene>
    <name evidence="3" type="ORF">NG54_08670</name>
</gene>
<evidence type="ECO:0000256" key="1">
    <source>
        <dbReference type="ARBA" id="ARBA00009199"/>
    </source>
</evidence>
<evidence type="ECO:0000313" key="4">
    <source>
        <dbReference type="Proteomes" id="UP000030588"/>
    </source>
</evidence>
<dbReference type="Proteomes" id="UP000030588">
    <property type="component" value="Unassembled WGS sequence"/>
</dbReference>
<dbReference type="GO" id="GO:0004040">
    <property type="term" value="F:amidase activity"/>
    <property type="evidence" value="ECO:0007669"/>
    <property type="project" value="UniProtKB-EC"/>
</dbReference>
<dbReference type="NCBIfam" id="NF005099">
    <property type="entry name" value="PRK06529.1"/>
    <property type="match status" value="1"/>
</dbReference>
<dbReference type="OrthoDB" id="9811471at2"/>
<dbReference type="STRING" id="363870.NG54_08670"/>
<proteinExistence type="inferred from homology"/>
<dbReference type="AlphaFoldDB" id="A0A0A6XZJ5"/>
<dbReference type="RefSeq" id="WP_035354459.1">
    <property type="nucleotide sequence ID" value="NZ_JRUN01000021.1"/>
</dbReference>
<name>A0A0A6XZJ5_9BACI</name>
<dbReference type="Pfam" id="PF01425">
    <property type="entry name" value="Amidase"/>
    <property type="match status" value="1"/>
</dbReference>
<reference evidence="3 4" key="1">
    <citation type="submission" date="2014-10" db="EMBL/GenBank/DDBJ databases">
        <title>Draft genome of phytase producing Bacillus ginsengihumi strain M2.11.</title>
        <authorList>
            <person name="Toymentseva A."/>
            <person name="Boulygina E.A."/>
            <person name="Kazakov S.V."/>
            <person name="Kayumov I."/>
            <person name="Suleimanova A.D."/>
            <person name="Mardanova A.M."/>
            <person name="Maria S.N."/>
            <person name="Sergey M.Y."/>
            <person name="Sharipova M.R."/>
        </authorList>
    </citation>
    <scope>NUCLEOTIDE SEQUENCE [LARGE SCALE GENOMIC DNA]</scope>
    <source>
        <strain evidence="3 4">M2.11</strain>
    </source>
</reference>
<dbReference type="InterPro" id="IPR020556">
    <property type="entry name" value="Amidase_CS"/>
</dbReference>
<dbReference type="InterPro" id="IPR023631">
    <property type="entry name" value="Amidase_dom"/>
</dbReference>
<protein>
    <submittedName>
        <fullName evidence="3">Amidase</fullName>
        <ecNumber evidence="3">3.5.1.4</ecNumber>
    </submittedName>
</protein>
<evidence type="ECO:0000313" key="3">
    <source>
        <dbReference type="EMBL" id="KHD85532.1"/>
    </source>
</evidence>
<dbReference type="PANTHER" id="PTHR11895:SF7">
    <property type="entry name" value="GLUTAMYL-TRNA(GLN) AMIDOTRANSFERASE SUBUNIT A, MITOCHONDRIAL"/>
    <property type="match status" value="1"/>
</dbReference>
<comment type="similarity">
    <text evidence="1">Belongs to the amidase family.</text>
</comment>
<sequence>MDEISYLSYDAVGLAQLLKKKEISAQEVVEVAFQRLEKVNKQLNAVIRTRKEKVLDEIQSLNVMEQPFAGVPILLKDISQAIKGEPMTNGSKLFMKNRAAKDSNFVATLRKTGFLFLGHTNVPEFGLKNITEPEIYGAAKNPWNECYSPGGSSGGAAASVAAGIVPLAGGNDGGGSIRIPASFTSLVGLKPTRGRTPVGPGVGRQWQGASIDFILSRTVRDSAALLDYLQTIQPEAAFQTPLYNGSFFNDVQHHDKQRFRIAFSTKSPVGTPVSEEAKAAVYQTVKWLEAEGHIVEEKENGVNGVRLMENYYLMNAGEMAAMFLSLEKMLGRSLTYDDMEIVSWVLYKAGERVSAAEFALSIEEWDIAAMQMASFHQTYDLFLTPTTAFPAPKIGELMQTEQDIEKLMNIEKLSSLEQQHLIYDMFEPSLTFTPFTQLANLTGQPAISVPVHKTKNGLPLGVQFIAPKGRENWLLNLAHDIEQSDLWIGMQGNPYFDK</sequence>
<accession>A0A0A6XZJ5</accession>
<dbReference type="InterPro" id="IPR000120">
    <property type="entry name" value="Amidase"/>
</dbReference>
<dbReference type="PANTHER" id="PTHR11895">
    <property type="entry name" value="TRANSAMIDASE"/>
    <property type="match status" value="1"/>
</dbReference>
<evidence type="ECO:0000259" key="2">
    <source>
        <dbReference type="Pfam" id="PF01425"/>
    </source>
</evidence>
<dbReference type="InterPro" id="IPR036928">
    <property type="entry name" value="AS_sf"/>
</dbReference>
<feature type="domain" description="Amidase" evidence="2">
    <location>
        <begin position="27"/>
        <end position="475"/>
    </location>
</feature>
<organism evidence="3 4">
    <name type="scientific">Heyndrickxia ginsengihumi</name>
    <dbReference type="NCBI Taxonomy" id="363870"/>
    <lineage>
        <taxon>Bacteria</taxon>
        <taxon>Bacillati</taxon>
        <taxon>Bacillota</taxon>
        <taxon>Bacilli</taxon>
        <taxon>Bacillales</taxon>
        <taxon>Bacillaceae</taxon>
        <taxon>Heyndrickxia</taxon>
    </lineage>
</organism>
<dbReference type="EC" id="3.5.1.4" evidence="3"/>
<keyword evidence="3" id="KW-0378">Hydrolase</keyword>
<dbReference type="PROSITE" id="PS00571">
    <property type="entry name" value="AMIDASES"/>
    <property type="match status" value="1"/>
</dbReference>
<dbReference type="EMBL" id="JRUN01000021">
    <property type="protein sequence ID" value="KHD85532.1"/>
    <property type="molecule type" value="Genomic_DNA"/>
</dbReference>